<dbReference type="InterPro" id="IPR011701">
    <property type="entry name" value="MFS"/>
</dbReference>
<dbReference type="STRING" id="1423807.FD16_GL000448"/>
<comment type="caution">
    <text evidence="8">The sequence shown here is derived from an EMBL/GenBank/DDBJ whole genome shotgun (WGS) entry which is preliminary data.</text>
</comment>
<protein>
    <submittedName>
        <fullName evidence="8">Cyanate permease</fullName>
    </submittedName>
</protein>
<keyword evidence="9" id="KW-1185">Reference proteome</keyword>
<proteinExistence type="predicted"/>
<evidence type="ECO:0000259" key="7">
    <source>
        <dbReference type="PROSITE" id="PS50850"/>
    </source>
</evidence>
<dbReference type="PROSITE" id="PS50850">
    <property type="entry name" value="MFS"/>
    <property type="match status" value="1"/>
</dbReference>
<feature type="transmembrane region" description="Helical" evidence="6">
    <location>
        <begin position="345"/>
        <end position="364"/>
    </location>
</feature>
<dbReference type="Pfam" id="PF07690">
    <property type="entry name" value="MFS_1"/>
    <property type="match status" value="1"/>
</dbReference>
<evidence type="ECO:0000313" key="8">
    <source>
        <dbReference type="EMBL" id="KRM11907.1"/>
    </source>
</evidence>
<evidence type="ECO:0000256" key="3">
    <source>
        <dbReference type="ARBA" id="ARBA00022692"/>
    </source>
</evidence>
<organism evidence="8 9">
    <name type="scientific">Paucilactobacillus suebicus DSM 5007 = KCTC 3549</name>
    <dbReference type="NCBI Taxonomy" id="1423807"/>
    <lineage>
        <taxon>Bacteria</taxon>
        <taxon>Bacillati</taxon>
        <taxon>Bacillota</taxon>
        <taxon>Bacilli</taxon>
        <taxon>Lactobacillales</taxon>
        <taxon>Lactobacillaceae</taxon>
        <taxon>Paucilactobacillus</taxon>
    </lineage>
</organism>
<comment type="subcellular location">
    <subcellularLocation>
        <location evidence="1">Cell membrane</location>
        <topology evidence="1">Multi-pass membrane protein</topology>
    </subcellularLocation>
</comment>
<feature type="transmembrane region" description="Helical" evidence="6">
    <location>
        <begin position="130"/>
        <end position="151"/>
    </location>
</feature>
<dbReference type="SUPFAM" id="SSF103473">
    <property type="entry name" value="MFS general substrate transporter"/>
    <property type="match status" value="1"/>
</dbReference>
<evidence type="ECO:0000256" key="1">
    <source>
        <dbReference type="ARBA" id="ARBA00004651"/>
    </source>
</evidence>
<dbReference type="eggNOG" id="COG2807">
    <property type="taxonomic scope" value="Bacteria"/>
</dbReference>
<sequence>MTKQKKTTIGLLLAVIATGALMRAPITTLPLVLKQLADSLHVSQGSLGILTTLPLVMFLIFSNFASIPLARIGIKKSMGISILLLLLGSIIRAIVTMPTMLIGTILIGIGIAHLNVYMPSFIKAYFPDRIDVYTTLYSFSMNLGSGAFNLITAPVVNGFGWRSILMILAVAPALVMAIWLFASSGLQEKLKISRNKQINRSKKGQSIWTNTKAWPFLITFGCQSLLNYTLAAWFPVLMAYHHLNPGSIGIIVAVYSLMGIPVYLVMPRLLIQLGRMGTSVIIFLGGLCGLIAGGMLFFQGTSSFVFWMTESVLIGLSISFFFIYATTMFGVKTNDPMTTARLSGMAQSGGYFLAALGPSAYGLAFKINPIGITQNVAYLMIIIVAVIAALLVARTDKV</sequence>
<dbReference type="PANTHER" id="PTHR23523:SF2">
    <property type="entry name" value="2-NITROIMIDAZOLE TRANSPORTER"/>
    <property type="match status" value="1"/>
</dbReference>
<evidence type="ECO:0000256" key="5">
    <source>
        <dbReference type="ARBA" id="ARBA00023136"/>
    </source>
</evidence>
<feature type="transmembrane region" description="Helical" evidence="6">
    <location>
        <begin position="47"/>
        <end position="65"/>
    </location>
</feature>
<keyword evidence="5 6" id="KW-0472">Membrane</keyword>
<dbReference type="GO" id="GO:0022857">
    <property type="term" value="F:transmembrane transporter activity"/>
    <property type="evidence" value="ECO:0007669"/>
    <property type="project" value="InterPro"/>
</dbReference>
<reference evidence="8 9" key="1">
    <citation type="journal article" date="2015" name="Genome Announc.">
        <title>Expanding the biotechnology potential of lactobacilli through comparative genomics of 213 strains and associated genera.</title>
        <authorList>
            <person name="Sun Z."/>
            <person name="Harris H.M."/>
            <person name="McCann A."/>
            <person name="Guo C."/>
            <person name="Argimon S."/>
            <person name="Zhang W."/>
            <person name="Yang X."/>
            <person name="Jeffery I.B."/>
            <person name="Cooney J.C."/>
            <person name="Kagawa T.F."/>
            <person name="Liu W."/>
            <person name="Song Y."/>
            <person name="Salvetti E."/>
            <person name="Wrobel A."/>
            <person name="Rasinkangas P."/>
            <person name="Parkhill J."/>
            <person name="Rea M.C."/>
            <person name="O'Sullivan O."/>
            <person name="Ritari J."/>
            <person name="Douillard F.P."/>
            <person name="Paul Ross R."/>
            <person name="Yang R."/>
            <person name="Briner A.E."/>
            <person name="Felis G.E."/>
            <person name="de Vos W.M."/>
            <person name="Barrangou R."/>
            <person name="Klaenhammer T.R."/>
            <person name="Caufield P.W."/>
            <person name="Cui Y."/>
            <person name="Zhang H."/>
            <person name="O'Toole P.W."/>
        </authorList>
    </citation>
    <scope>NUCLEOTIDE SEQUENCE [LARGE SCALE GENOMIC DNA]</scope>
    <source>
        <strain evidence="8 9">DSM 5007</strain>
    </source>
</reference>
<dbReference type="PATRIC" id="fig|1423807.3.peg.455"/>
<keyword evidence="4 6" id="KW-1133">Transmembrane helix</keyword>
<keyword evidence="2" id="KW-0813">Transport</keyword>
<dbReference type="EMBL" id="AZGF01000013">
    <property type="protein sequence ID" value="KRM11907.1"/>
    <property type="molecule type" value="Genomic_DNA"/>
</dbReference>
<feature type="transmembrane region" description="Helical" evidence="6">
    <location>
        <begin position="278"/>
        <end position="298"/>
    </location>
</feature>
<feature type="transmembrane region" description="Helical" evidence="6">
    <location>
        <begin position="304"/>
        <end position="324"/>
    </location>
</feature>
<evidence type="ECO:0000256" key="6">
    <source>
        <dbReference type="SAM" id="Phobius"/>
    </source>
</evidence>
<feature type="transmembrane region" description="Helical" evidence="6">
    <location>
        <begin position="101"/>
        <end position="118"/>
    </location>
</feature>
<feature type="transmembrane region" description="Helical" evidence="6">
    <location>
        <begin position="246"/>
        <end position="266"/>
    </location>
</feature>
<dbReference type="InterPro" id="IPR036259">
    <property type="entry name" value="MFS_trans_sf"/>
</dbReference>
<gene>
    <name evidence="8" type="ORF">FD16_GL000448</name>
</gene>
<feature type="domain" description="Major facilitator superfamily (MFS) profile" evidence="7">
    <location>
        <begin position="11"/>
        <end position="398"/>
    </location>
</feature>
<evidence type="ECO:0000256" key="2">
    <source>
        <dbReference type="ARBA" id="ARBA00022448"/>
    </source>
</evidence>
<dbReference type="InterPro" id="IPR020846">
    <property type="entry name" value="MFS_dom"/>
</dbReference>
<keyword evidence="3 6" id="KW-0812">Transmembrane</keyword>
<name>A0A0R1W9Y3_9LACO</name>
<feature type="transmembrane region" description="Helical" evidence="6">
    <location>
        <begin position="207"/>
        <end position="226"/>
    </location>
</feature>
<evidence type="ECO:0000313" key="9">
    <source>
        <dbReference type="Proteomes" id="UP000051820"/>
    </source>
</evidence>
<feature type="transmembrane region" description="Helical" evidence="6">
    <location>
        <begin position="77"/>
        <end position="95"/>
    </location>
</feature>
<dbReference type="OrthoDB" id="9797740at2"/>
<dbReference type="RefSeq" id="WP_010622703.1">
    <property type="nucleotide sequence ID" value="NZ_AZGF01000013.1"/>
</dbReference>
<feature type="transmembrane region" description="Helical" evidence="6">
    <location>
        <begin position="376"/>
        <end position="393"/>
    </location>
</feature>
<evidence type="ECO:0000256" key="4">
    <source>
        <dbReference type="ARBA" id="ARBA00022989"/>
    </source>
</evidence>
<accession>A0A0R1W9Y3</accession>
<dbReference type="Proteomes" id="UP000051820">
    <property type="component" value="Unassembled WGS sequence"/>
</dbReference>
<dbReference type="Gene3D" id="1.20.1250.20">
    <property type="entry name" value="MFS general substrate transporter like domains"/>
    <property type="match status" value="1"/>
</dbReference>
<dbReference type="AlphaFoldDB" id="A0A0R1W9Y3"/>
<dbReference type="InterPro" id="IPR052524">
    <property type="entry name" value="MFS_Cyanate_Porter"/>
</dbReference>
<dbReference type="GO" id="GO:0005886">
    <property type="term" value="C:plasma membrane"/>
    <property type="evidence" value="ECO:0007669"/>
    <property type="project" value="UniProtKB-SubCell"/>
</dbReference>
<dbReference type="PANTHER" id="PTHR23523">
    <property type="match status" value="1"/>
</dbReference>
<feature type="transmembrane region" description="Helical" evidence="6">
    <location>
        <begin position="163"/>
        <end position="186"/>
    </location>
</feature>